<keyword evidence="2" id="KW-1185">Reference proteome</keyword>
<dbReference type="AlphaFoldDB" id="A0A9Q1KI16"/>
<evidence type="ECO:0000313" key="1">
    <source>
        <dbReference type="EMBL" id="KAJ8443117.1"/>
    </source>
</evidence>
<sequence>MAISHRFLLLSRIVQEFWEIAKWLASSDLHAWIRRIVAVEIQFCKLSDDLWVTDCSSFHLGLIVRNEWPKSLVVALCISLSNLSTTALVCFNFVINTPALSNGNPFLRLISLSSACIMHPTNVAEYGAVFCKHCGVKTYDAIFILRQVKEPILRSLKPQKSPAVQKDRSVLLLTRVLWRERGFLGGRTFRSHFVNRDRFSTIGSLGEVGDTTVSCQKKLLGHYLSFLWDDKIRTAIGTRATRTQALGVTNYDIMSKPGFYEVNFYYEVGPTFPLKWVHVVFKKVIDSCCWEPRIFFKHDLQPYDLLSALKQQEIPQDFMLKSSALSSMFCCLILVLQSSEESLLPRYMSPIVGSSKKLANEMCSGQLRFRKLDQLLGYIDLLNSGWVPVLTGREKYLRTEVFCINEAKYRAR</sequence>
<gene>
    <name evidence="1" type="ORF">Cgig2_030885</name>
</gene>
<evidence type="ECO:0000313" key="2">
    <source>
        <dbReference type="Proteomes" id="UP001153076"/>
    </source>
</evidence>
<reference evidence="1" key="1">
    <citation type="submission" date="2022-04" db="EMBL/GenBank/DDBJ databases">
        <title>Carnegiea gigantea Genome sequencing and assembly v2.</title>
        <authorList>
            <person name="Copetti D."/>
            <person name="Sanderson M.J."/>
            <person name="Burquez A."/>
            <person name="Wojciechowski M.F."/>
        </authorList>
    </citation>
    <scope>NUCLEOTIDE SEQUENCE</scope>
    <source>
        <strain evidence="1">SGP5-SGP5p</strain>
        <tissue evidence="1">Aerial part</tissue>
    </source>
</reference>
<proteinExistence type="predicted"/>
<comment type="caution">
    <text evidence="1">The sequence shown here is derived from an EMBL/GenBank/DDBJ whole genome shotgun (WGS) entry which is preliminary data.</text>
</comment>
<dbReference type="Proteomes" id="UP001153076">
    <property type="component" value="Unassembled WGS sequence"/>
</dbReference>
<protein>
    <submittedName>
        <fullName evidence="1">Uncharacterized protein</fullName>
    </submittedName>
</protein>
<name>A0A9Q1KI16_9CARY</name>
<dbReference type="EMBL" id="JAKOGI010000126">
    <property type="protein sequence ID" value="KAJ8443117.1"/>
    <property type="molecule type" value="Genomic_DNA"/>
</dbReference>
<accession>A0A9Q1KI16</accession>
<organism evidence="1 2">
    <name type="scientific">Carnegiea gigantea</name>
    <dbReference type="NCBI Taxonomy" id="171969"/>
    <lineage>
        <taxon>Eukaryota</taxon>
        <taxon>Viridiplantae</taxon>
        <taxon>Streptophyta</taxon>
        <taxon>Embryophyta</taxon>
        <taxon>Tracheophyta</taxon>
        <taxon>Spermatophyta</taxon>
        <taxon>Magnoliopsida</taxon>
        <taxon>eudicotyledons</taxon>
        <taxon>Gunneridae</taxon>
        <taxon>Pentapetalae</taxon>
        <taxon>Caryophyllales</taxon>
        <taxon>Cactineae</taxon>
        <taxon>Cactaceae</taxon>
        <taxon>Cactoideae</taxon>
        <taxon>Echinocereeae</taxon>
        <taxon>Carnegiea</taxon>
    </lineage>
</organism>